<dbReference type="RefSeq" id="XP_075089452.1">
    <property type="nucleotide sequence ID" value="XM_075233351.1"/>
</dbReference>
<evidence type="ECO:0000313" key="2">
    <source>
        <dbReference type="RefSeq" id="XP_075089452.1"/>
    </source>
</evidence>
<protein>
    <submittedName>
        <fullName evidence="2">Disease resistance protein RXW24L isoform X2</fullName>
    </submittedName>
</protein>
<reference evidence="2" key="2">
    <citation type="submission" date="2025-08" db="UniProtKB">
        <authorList>
            <consortium name="RefSeq"/>
        </authorList>
    </citation>
    <scope>IDENTIFICATION</scope>
    <source>
        <tissue evidence="2">Leaf</tissue>
    </source>
</reference>
<keyword evidence="1" id="KW-1185">Reference proteome</keyword>
<proteinExistence type="predicted"/>
<sequence length="210" mass="24543">MADAVVNFLAENLLQLLTDNVKMIGGAKGELENLLKEVQHLKGFLDDAAKLPSDSEQWKVFVEEIQKTVHRAEDTIDKFVVQAKLHQEKNKAGRFFDVSHLATLRNLAAEINGILEQVKKLRENNQQAFQPTKSIPEWVDEPCYQECYREQLQFLYNTCLRQREKEKESNTIIADLRAKLKEVGEEKWKTQWNCEAQKECKKNINWNLRR</sequence>
<accession>A0AC58SWV3</accession>
<name>A0AC58SWV3_TOBAC</name>
<organism evidence="1 2">
    <name type="scientific">Nicotiana tabacum</name>
    <name type="common">Common tobacco</name>
    <dbReference type="NCBI Taxonomy" id="4097"/>
    <lineage>
        <taxon>Eukaryota</taxon>
        <taxon>Viridiplantae</taxon>
        <taxon>Streptophyta</taxon>
        <taxon>Embryophyta</taxon>
        <taxon>Tracheophyta</taxon>
        <taxon>Spermatophyta</taxon>
        <taxon>Magnoliopsida</taxon>
        <taxon>eudicotyledons</taxon>
        <taxon>Gunneridae</taxon>
        <taxon>Pentapetalae</taxon>
        <taxon>asterids</taxon>
        <taxon>lamiids</taxon>
        <taxon>Solanales</taxon>
        <taxon>Solanaceae</taxon>
        <taxon>Nicotianoideae</taxon>
        <taxon>Nicotianeae</taxon>
        <taxon>Nicotiana</taxon>
    </lineage>
</organism>
<dbReference type="Proteomes" id="UP000790787">
    <property type="component" value="Chromosome 16"/>
</dbReference>
<reference evidence="1" key="1">
    <citation type="journal article" date="2014" name="Nat. Commun.">
        <title>The tobacco genome sequence and its comparison with those of tomato and potato.</title>
        <authorList>
            <person name="Sierro N."/>
            <person name="Battey J.N."/>
            <person name="Ouadi S."/>
            <person name="Bakaher N."/>
            <person name="Bovet L."/>
            <person name="Willig A."/>
            <person name="Goepfert S."/>
            <person name="Peitsch M.C."/>
            <person name="Ivanov N.V."/>
        </authorList>
    </citation>
    <scope>NUCLEOTIDE SEQUENCE [LARGE SCALE GENOMIC DNA]</scope>
</reference>
<gene>
    <name evidence="2" type="primary">LOC107807273</name>
</gene>
<evidence type="ECO:0000313" key="1">
    <source>
        <dbReference type="Proteomes" id="UP000790787"/>
    </source>
</evidence>